<feature type="region of interest" description="Disordered" evidence="2">
    <location>
        <begin position="116"/>
        <end position="159"/>
    </location>
</feature>
<dbReference type="InterPro" id="IPR013083">
    <property type="entry name" value="Znf_RING/FYVE/PHD"/>
</dbReference>
<dbReference type="FunFam" id="3.30.40.10:FF:000396">
    <property type="entry name" value="Ubiquitin carboxyl-terminal hydrolase"/>
    <property type="match status" value="1"/>
</dbReference>
<protein>
    <submittedName>
        <fullName evidence="4">Ubiquitin carboxyl-terminal hydrolase</fullName>
    </submittedName>
</protein>
<proteinExistence type="predicted"/>
<keyword evidence="1" id="KW-0479">Metal-binding</keyword>
<dbReference type="Pfam" id="PF02148">
    <property type="entry name" value="zf-UBP"/>
    <property type="match status" value="1"/>
</dbReference>
<evidence type="ECO:0000256" key="1">
    <source>
        <dbReference type="PROSITE-ProRule" id="PRU00502"/>
    </source>
</evidence>
<accession>A0A8H6ZC95</accession>
<feature type="domain" description="UBP-type" evidence="3">
    <location>
        <begin position="216"/>
        <end position="323"/>
    </location>
</feature>
<dbReference type="SMART" id="SM00290">
    <property type="entry name" value="ZnF_UBP"/>
    <property type="match status" value="1"/>
</dbReference>
<dbReference type="OrthoDB" id="3223099at2759"/>
<dbReference type="EMBL" id="JACAZH010000002">
    <property type="protein sequence ID" value="KAF7374236.1"/>
    <property type="molecule type" value="Genomic_DNA"/>
</dbReference>
<sequence>MQILNEVSASHRASKAPPLVSVSHSTASSNSSKKHDGTERVRSSSRPSSSSSTPSTITAPMRAQFPSPSNTYYPYYPYIGQASQSRTTNPCSILSGGPPPVHRLPQGRIDLPSSRFARSSPTHWPAPAPARASNWEDWGSSQEALTLPSTSSRRSMSPPDGIPASAATWFAPSSFNPIQAKPIPDRLPHYGSDLPPVTPFIPPLGVPVEAWEEEFEACEHILMLQQTAVGAIPASRLAHCVACELTSNLWLCLTCGLLGCGRRQRRGGNGHALNHFEQTGHPISLKLGTVTPEGRADIWCHKCFDFMFDPALAEHLSVFGIDVKTARKTDKTTAEIMAEIRAEDMVLYPYPCLPAWATQGPSPPVAPRCATPSWSEISDTPPIAPSQVPQMGYFPGISAPRMGVYPYDPWGSRKHPRFWYADGDRQFIVENTEYQLHRYLFSKAATPPRRLFLTESKLDFDRFLSILYPTNYSTHECKTAEEWTSVLRLADKWGMQDIRRLSIAQLTLCAGPVDKIALGHQYKITEWLGPAYLALVTRKQSITAEEGAKLGVEALVRIRALGDEVFNQDRTKYINEKLFYEAFATKLAV</sequence>
<reference evidence="4" key="1">
    <citation type="submission" date="2020-05" db="EMBL/GenBank/DDBJ databases">
        <title>Mycena genomes resolve the evolution of fungal bioluminescence.</title>
        <authorList>
            <person name="Tsai I.J."/>
        </authorList>
    </citation>
    <scope>NUCLEOTIDE SEQUENCE</scope>
    <source>
        <strain evidence="4">160909Yilan</strain>
    </source>
</reference>
<dbReference type="GO" id="GO:0016567">
    <property type="term" value="P:protein ubiquitination"/>
    <property type="evidence" value="ECO:0007669"/>
    <property type="project" value="TreeGrafter"/>
</dbReference>
<evidence type="ECO:0000313" key="4">
    <source>
        <dbReference type="EMBL" id="KAF7374236.1"/>
    </source>
</evidence>
<organism evidence="4 5">
    <name type="scientific">Mycena sanguinolenta</name>
    <dbReference type="NCBI Taxonomy" id="230812"/>
    <lineage>
        <taxon>Eukaryota</taxon>
        <taxon>Fungi</taxon>
        <taxon>Dikarya</taxon>
        <taxon>Basidiomycota</taxon>
        <taxon>Agaricomycotina</taxon>
        <taxon>Agaricomycetes</taxon>
        <taxon>Agaricomycetidae</taxon>
        <taxon>Agaricales</taxon>
        <taxon>Marasmiineae</taxon>
        <taxon>Mycenaceae</taxon>
        <taxon>Mycena</taxon>
    </lineage>
</organism>
<dbReference type="InterPro" id="IPR001607">
    <property type="entry name" value="Znf_UBP"/>
</dbReference>
<keyword evidence="1" id="KW-0862">Zinc</keyword>
<evidence type="ECO:0000313" key="5">
    <source>
        <dbReference type="Proteomes" id="UP000623467"/>
    </source>
</evidence>
<dbReference type="PROSITE" id="PS50271">
    <property type="entry name" value="ZF_UBP"/>
    <property type="match status" value="1"/>
</dbReference>
<gene>
    <name evidence="4" type="ORF">MSAN_00306500</name>
</gene>
<feature type="region of interest" description="Disordered" evidence="2">
    <location>
        <begin position="1"/>
        <end position="64"/>
    </location>
</feature>
<keyword evidence="4" id="KW-0378">Hydrolase</keyword>
<feature type="compositionally biased region" description="Low complexity" evidence="2">
    <location>
        <begin position="145"/>
        <end position="158"/>
    </location>
</feature>
<dbReference type="GO" id="GO:0061630">
    <property type="term" value="F:ubiquitin protein ligase activity"/>
    <property type="evidence" value="ECO:0007669"/>
    <property type="project" value="TreeGrafter"/>
</dbReference>
<feature type="compositionally biased region" description="Low complexity" evidence="2">
    <location>
        <begin position="21"/>
        <end position="31"/>
    </location>
</feature>
<dbReference type="PANTHER" id="PTHR24007:SF7">
    <property type="entry name" value="BRCA1-ASSOCIATED PROTEIN"/>
    <property type="match status" value="1"/>
</dbReference>
<dbReference type="GO" id="GO:0008270">
    <property type="term" value="F:zinc ion binding"/>
    <property type="evidence" value="ECO:0007669"/>
    <property type="project" value="UniProtKB-KW"/>
</dbReference>
<evidence type="ECO:0000256" key="2">
    <source>
        <dbReference type="SAM" id="MobiDB-lite"/>
    </source>
</evidence>
<feature type="compositionally biased region" description="Basic and acidic residues" evidence="2">
    <location>
        <begin position="33"/>
        <end position="42"/>
    </location>
</feature>
<dbReference type="AlphaFoldDB" id="A0A8H6ZC95"/>
<dbReference type="Gene3D" id="3.30.40.10">
    <property type="entry name" value="Zinc/RING finger domain, C3HC4 (zinc finger)"/>
    <property type="match status" value="1"/>
</dbReference>
<evidence type="ECO:0000259" key="3">
    <source>
        <dbReference type="PROSITE" id="PS50271"/>
    </source>
</evidence>
<dbReference type="SUPFAM" id="SSF57850">
    <property type="entry name" value="RING/U-box"/>
    <property type="match status" value="1"/>
</dbReference>
<comment type="caution">
    <text evidence="4">The sequence shown here is derived from an EMBL/GenBank/DDBJ whole genome shotgun (WGS) entry which is preliminary data.</text>
</comment>
<dbReference type="GO" id="GO:0005737">
    <property type="term" value="C:cytoplasm"/>
    <property type="evidence" value="ECO:0007669"/>
    <property type="project" value="TreeGrafter"/>
</dbReference>
<dbReference type="GO" id="GO:0016787">
    <property type="term" value="F:hydrolase activity"/>
    <property type="evidence" value="ECO:0007669"/>
    <property type="project" value="UniProtKB-KW"/>
</dbReference>
<keyword evidence="1" id="KW-0863">Zinc-finger</keyword>
<name>A0A8H6ZC95_9AGAR</name>
<keyword evidence="5" id="KW-1185">Reference proteome</keyword>
<dbReference type="Proteomes" id="UP000623467">
    <property type="component" value="Unassembled WGS sequence"/>
</dbReference>
<dbReference type="GO" id="GO:0007265">
    <property type="term" value="P:Ras protein signal transduction"/>
    <property type="evidence" value="ECO:0007669"/>
    <property type="project" value="TreeGrafter"/>
</dbReference>
<dbReference type="PANTHER" id="PTHR24007">
    <property type="entry name" value="BRCA1-ASSOCIATED PROTEIN"/>
    <property type="match status" value="1"/>
</dbReference>
<feature type="compositionally biased region" description="Low complexity" evidence="2">
    <location>
        <begin position="44"/>
        <end position="56"/>
    </location>
</feature>